<dbReference type="AlphaFoldDB" id="A0A9Q8LEU5"/>
<proteinExistence type="predicted"/>
<evidence type="ECO:0000313" key="2">
    <source>
        <dbReference type="EMBL" id="UJO16190.1"/>
    </source>
</evidence>
<feature type="compositionally biased region" description="Basic residues" evidence="1">
    <location>
        <begin position="59"/>
        <end position="69"/>
    </location>
</feature>
<sequence length="424" mass="46854">MAKSRGYLRHHRKLREANRANRKKLSLAHVAIVVKDHGGAPRGSVQAVVLHRHASEPKRKNKERHHKQRNGASHQAPGSYSAGETHVGVDGIQMDPGDNVNLDSEEGSSMSDDLHQSSANVSKDETMVPQEGATQTVVHKTADDEGTPAEKVLGIYEFCENIMRNPSAEDMSNIRGLNRDVYATILDSKTLRTTSFLEPMPKNQQEFWLHCDKSIYPIEAERIPDHATLYHDNDEQLLLPRQLHPHVAGDHRHACDSGHLKCQFGSLLKSCPQANGNLSLCLQVLSMQSPAALPQLSEEGDRIGFVSVAFPRFVAGESSFLDDSLLTQPPSISVVIAYSVTSDSGSIVHREFMVANFDGVTIGNVRRAAGQCEHGEAALRGDKAGLMVLDEEGRVVLPTWDQTSAMKRYGSLYCMERVHQWNFT</sequence>
<evidence type="ECO:0000256" key="1">
    <source>
        <dbReference type="SAM" id="MobiDB-lite"/>
    </source>
</evidence>
<name>A0A9Q8LEU5_PASFU</name>
<dbReference type="Proteomes" id="UP000756132">
    <property type="component" value="Chromosome 4"/>
</dbReference>
<dbReference type="EMBL" id="CP090166">
    <property type="protein sequence ID" value="UJO16190.1"/>
    <property type="molecule type" value="Genomic_DNA"/>
</dbReference>
<dbReference type="KEGG" id="ffu:CLAFUR5_03918"/>
<reference evidence="2" key="1">
    <citation type="submission" date="2021-12" db="EMBL/GenBank/DDBJ databases">
        <authorList>
            <person name="Zaccaron A."/>
            <person name="Stergiopoulos I."/>
        </authorList>
    </citation>
    <scope>NUCLEOTIDE SEQUENCE</scope>
    <source>
        <strain evidence="2">Race5_Kim</strain>
    </source>
</reference>
<dbReference type="GeneID" id="71983796"/>
<feature type="region of interest" description="Disordered" evidence="1">
    <location>
        <begin position="53"/>
        <end position="130"/>
    </location>
</feature>
<evidence type="ECO:0000313" key="3">
    <source>
        <dbReference type="Proteomes" id="UP000756132"/>
    </source>
</evidence>
<dbReference type="RefSeq" id="XP_047760556.1">
    <property type="nucleotide sequence ID" value="XM_047903066.1"/>
</dbReference>
<organism evidence="2 3">
    <name type="scientific">Passalora fulva</name>
    <name type="common">Tomato leaf mold</name>
    <name type="synonym">Cladosporium fulvum</name>
    <dbReference type="NCBI Taxonomy" id="5499"/>
    <lineage>
        <taxon>Eukaryota</taxon>
        <taxon>Fungi</taxon>
        <taxon>Dikarya</taxon>
        <taxon>Ascomycota</taxon>
        <taxon>Pezizomycotina</taxon>
        <taxon>Dothideomycetes</taxon>
        <taxon>Dothideomycetidae</taxon>
        <taxon>Mycosphaerellales</taxon>
        <taxon>Mycosphaerellaceae</taxon>
        <taxon>Fulvia</taxon>
    </lineage>
</organism>
<keyword evidence="3" id="KW-1185">Reference proteome</keyword>
<protein>
    <submittedName>
        <fullName evidence="2">Uncharacterized protein</fullName>
    </submittedName>
</protein>
<feature type="compositionally biased region" description="Polar residues" evidence="1">
    <location>
        <begin position="107"/>
        <end position="121"/>
    </location>
</feature>
<reference evidence="2" key="2">
    <citation type="journal article" date="2022" name="Microb. Genom.">
        <title>A chromosome-scale genome assembly of the tomato pathogen Cladosporium fulvum reveals a compartmentalized genome architecture and the presence of a dispensable chromosome.</title>
        <authorList>
            <person name="Zaccaron A.Z."/>
            <person name="Chen L.H."/>
            <person name="Samaras A."/>
            <person name="Stergiopoulos I."/>
        </authorList>
    </citation>
    <scope>NUCLEOTIDE SEQUENCE</scope>
    <source>
        <strain evidence="2">Race5_Kim</strain>
    </source>
</reference>
<gene>
    <name evidence="2" type="ORF">CLAFUR5_03918</name>
</gene>
<accession>A0A9Q8LEU5</accession>